<dbReference type="PANTHER" id="PTHR37316">
    <property type="entry name" value="TEICHOIC ACID GLYCEROL-PHOSPHATE PRIMASE"/>
    <property type="match status" value="1"/>
</dbReference>
<dbReference type="RefSeq" id="WP_255931132.1">
    <property type="nucleotide sequence ID" value="NZ_JANFNH010000035.1"/>
</dbReference>
<protein>
    <submittedName>
        <fullName evidence="8">Bifunctional glycosyltransferase family 2 protein/CDP-glycerol:glycerophosphate glycerophosphotransferase</fullName>
    </submittedName>
</protein>
<evidence type="ECO:0000256" key="3">
    <source>
        <dbReference type="ARBA" id="ARBA00022475"/>
    </source>
</evidence>
<keyword evidence="3" id="KW-1003">Cell membrane</keyword>
<comment type="subcellular location">
    <subcellularLocation>
        <location evidence="1">Cell membrane</location>
        <topology evidence="1">Peripheral membrane protein</topology>
    </subcellularLocation>
</comment>
<dbReference type="InterPro" id="IPR051612">
    <property type="entry name" value="Teichoic_Acid_Biosynth"/>
</dbReference>
<dbReference type="EMBL" id="JANFNH010000035">
    <property type="protein sequence ID" value="MCQ4045004.1"/>
    <property type="molecule type" value="Genomic_DNA"/>
</dbReference>
<dbReference type="InterPro" id="IPR001173">
    <property type="entry name" value="Glyco_trans_2-like"/>
</dbReference>
<dbReference type="Proteomes" id="UP001206206">
    <property type="component" value="Unassembled WGS sequence"/>
</dbReference>
<keyword evidence="5" id="KW-0777">Teichoic acid biosynthesis</keyword>
<evidence type="ECO:0000256" key="5">
    <source>
        <dbReference type="ARBA" id="ARBA00022944"/>
    </source>
</evidence>
<dbReference type="PANTHER" id="PTHR37316:SF3">
    <property type="entry name" value="TEICHOIC ACID GLYCEROL-PHOSPHATE TRANSFERASE"/>
    <property type="match status" value="1"/>
</dbReference>
<name>A0ABT1PI16_9ACTN</name>
<dbReference type="InterPro" id="IPR029044">
    <property type="entry name" value="Nucleotide-diphossugar_trans"/>
</dbReference>
<evidence type="ECO:0000313" key="9">
    <source>
        <dbReference type="Proteomes" id="UP001206206"/>
    </source>
</evidence>
<dbReference type="Gene3D" id="3.40.50.11820">
    <property type="match status" value="1"/>
</dbReference>
<dbReference type="Pfam" id="PF00535">
    <property type="entry name" value="Glycos_transf_2"/>
    <property type="match status" value="1"/>
</dbReference>
<keyword evidence="6" id="KW-0472">Membrane</keyword>
<evidence type="ECO:0000256" key="6">
    <source>
        <dbReference type="ARBA" id="ARBA00023136"/>
    </source>
</evidence>
<dbReference type="SUPFAM" id="SSF53756">
    <property type="entry name" value="UDP-Glycosyltransferase/glycogen phosphorylase"/>
    <property type="match status" value="1"/>
</dbReference>
<comment type="similarity">
    <text evidence="2">Belongs to the CDP-glycerol glycerophosphotransferase family.</text>
</comment>
<evidence type="ECO:0000256" key="4">
    <source>
        <dbReference type="ARBA" id="ARBA00022679"/>
    </source>
</evidence>
<dbReference type="CDD" id="cd00761">
    <property type="entry name" value="Glyco_tranf_GTA_type"/>
    <property type="match status" value="1"/>
</dbReference>
<reference evidence="8 9" key="1">
    <citation type="submission" date="2022-06" db="EMBL/GenBank/DDBJ databases">
        <title>Draft genome sequence of type strain Streptomyces rubrisoli DSM 42083.</title>
        <authorList>
            <person name="Duangmal K."/>
            <person name="Klaysubun C."/>
        </authorList>
    </citation>
    <scope>NUCLEOTIDE SEQUENCE [LARGE SCALE GENOMIC DNA]</scope>
    <source>
        <strain evidence="8 9">DSM 42083</strain>
    </source>
</reference>
<gene>
    <name evidence="8" type="ORF">NON19_23965</name>
</gene>
<dbReference type="SUPFAM" id="SSF53448">
    <property type="entry name" value="Nucleotide-diphospho-sugar transferases"/>
    <property type="match status" value="1"/>
</dbReference>
<dbReference type="Gene3D" id="3.40.50.12580">
    <property type="match status" value="1"/>
</dbReference>
<accession>A0ABT1PI16</accession>
<keyword evidence="9" id="KW-1185">Reference proteome</keyword>
<evidence type="ECO:0000256" key="1">
    <source>
        <dbReference type="ARBA" id="ARBA00004202"/>
    </source>
</evidence>
<dbReference type="InterPro" id="IPR007554">
    <property type="entry name" value="Glycerophosphate_synth"/>
</dbReference>
<evidence type="ECO:0000259" key="7">
    <source>
        <dbReference type="Pfam" id="PF00535"/>
    </source>
</evidence>
<dbReference type="Gene3D" id="3.90.550.10">
    <property type="entry name" value="Spore Coat Polysaccharide Biosynthesis Protein SpsA, Chain A"/>
    <property type="match status" value="1"/>
</dbReference>
<sequence>MTTFSVIVTALDAQGYLRECLDSALGLPAEEAEVIAVDNGSTDATRAIVDEYAERDERVRAVHLPEPLASGAARAAAAEQAKGEYLLFIDGRDCLTEGALSALAQRITETGEPDAVVFDHVRSHWSNDSIASGDGRLFIAPGREVFSVYQQPETLHLTPTVSNRVLRADFYEAHRELFDKDEYAEVLPAIGSLLAADRIAILDKVCLRRREPETPVRERGQFNLFDQYDALWELLERRPVLAEHRAIVFSGMIRRYLKVLTLPGLDEREQAAFFHRASEHFLRYKPKDYQRPSNLNGVRHAMLERDSYSGYRALQSANRKRRTVRTLAVKAKRKAVDLAKESAYREQLRHPLEEDLAVFSAYWDRGVACSPAAISAKLSELAPNIRQVWVVRRADVPLVPAGVDYVVPGSRRYWSVMARAKYLVNNVNFPDSVIKRPGQIHVQTHHGTPLKRMGTDQIPFPATSRGVDYEALLERCARWDYSVSANTHSTETWERAYPVPFTSLDYGYPRNDVYYTATAEDVLRIRERLGIAPGRKALLYAPTHRDYEATWTPRLDLERMARNLGEDFVLLVRGHYFYDRGLSPLEELHRRGLIIDVSRYDSVEELGLASDALITDYSSVMFDYANLDRPIVVFADDWETYSVTRGVYFDLTELSPGAVARTQEEVERLFLDGGWRDEHATAKRAAFRRKFCDFDDGHAAERVVRHVFLGQANVPPVIPLEERTPAPAPEVAARLVADGAR</sequence>
<dbReference type="InterPro" id="IPR043148">
    <property type="entry name" value="TagF_C"/>
</dbReference>
<comment type="caution">
    <text evidence="8">The sequence shown here is derived from an EMBL/GenBank/DDBJ whole genome shotgun (WGS) entry which is preliminary data.</text>
</comment>
<evidence type="ECO:0000256" key="2">
    <source>
        <dbReference type="ARBA" id="ARBA00010488"/>
    </source>
</evidence>
<evidence type="ECO:0000313" key="8">
    <source>
        <dbReference type="EMBL" id="MCQ4045004.1"/>
    </source>
</evidence>
<dbReference type="Pfam" id="PF04464">
    <property type="entry name" value="Glyphos_transf"/>
    <property type="match status" value="1"/>
</dbReference>
<feature type="domain" description="Glycosyltransferase 2-like" evidence="7">
    <location>
        <begin position="5"/>
        <end position="129"/>
    </location>
</feature>
<keyword evidence="4" id="KW-0808">Transferase</keyword>
<dbReference type="InterPro" id="IPR043149">
    <property type="entry name" value="TagF_N"/>
</dbReference>
<organism evidence="8 9">
    <name type="scientific">Streptantibioticus rubrisoli</name>
    <dbReference type="NCBI Taxonomy" id="1387313"/>
    <lineage>
        <taxon>Bacteria</taxon>
        <taxon>Bacillati</taxon>
        <taxon>Actinomycetota</taxon>
        <taxon>Actinomycetes</taxon>
        <taxon>Kitasatosporales</taxon>
        <taxon>Streptomycetaceae</taxon>
        <taxon>Streptantibioticus</taxon>
    </lineage>
</organism>
<proteinExistence type="inferred from homology"/>